<reference evidence="6 7" key="1">
    <citation type="submission" date="2020-01" db="EMBL/GenBank/DDBJ databases">
        <authorList>
            <person name="Gupta K D."/>
        </authorList>
    </citation>
    <scope>NUCLEOTIDE SEQUENCE [LARGE SCALE GENOMIC DNA]</scope>
</reference>
<dbReference type="AlphaFoldDB" id="A0A8S0VRZ7"/>
<name>A0A8S0VRZ7_CYCAE</name>
<dbReference type="InterPro" id="IPR001155">
    <property type="entry name" value="OxRdtase_FMN_N"/>
</dbReference>
<dbReference type="SUPFAM" id="SSF51395">
    <property type="entry name" value="FMN-linked oxidoreductases"/>
    <property type="match status" value="1"/>
</dbReference>
<keyword evidence="4" id="KW-0560">Oxidoreductase</keyword>
<organism evidence="6 7">
    <name type="scientific">Cyclocybe aegerita</name>
    <name type="common">Black poplar mushroom</name>
    <name type="synonym">Agrocybe aegerita</name>
    <dbReference type="NCBI Taxonomy" id="1973307"/>
    <lineage>
        <taxon>Eukaryota</taxon>
        <taxon>Fungi</taxon>
        <taxon>Dikarya</taxon>
        <taxon>Basidiomycota</taxon>
        <taxon>Agaricomycotina</taxon>
        <taxon>Agaricomycetes</taxon>
        <taxon>Agaricomycetidae</taxon>
        <taxon>Agaricales</taxon>
        <taxon>Agaricineae</taxon>
        <taxon>Bolbitiaceae</taxon>
        <taxon>Cyclocybe</taxon>
    </lineage>
</organism>
<evidence type="ECO:0000256" key="1">
    <source>
        <dbReference type="ARBA" id="ARBA00005979"/>
    </source>
</evidence>
<dbReference type="InterPro" id="IPR051799">
    <property type="entry name" value="NADH_flavin_oxidoreductase"/>
</dbReference>
<dbReference type="GO" id="GO:0010181">
    <property type="term" value="F:FMN binding"/>
    <property type="evidence" value="ECO:0007669"/>
    <property type="project" value="InterPro"/>
</dbReference>
<comment type="similarity">
    <text evidence="1">Belongs to the NADH:flavin oxidoreductase/NADH oxidase family.</text>
</comment>
<dbReference type="PANTHER" id="PTHR43656:SF2">
    <property type="entry name" value="BINDING OXIDOREDUCTASE, PUTATIVE (AFU_ORTHOLOGUE AFUA_2G08260)-RELATED"/>
    <property type="match status" value="1"/>
</dbReference>
<gene>
    <name evidence="6" type="ORF">AAE3_LOCUS7669</name>
</gene>
<dbReference type="InterPro" id="IPR013785">
    <property type="entry name" value="Aldolase_TIM"/>
</dbReference>
<dbReference type="Pfam" id="PF00724">
    <property type="entry name" value="Oxidored_FMN"/>
    <property type="match status" value="1"/>
</dbReference>
<evidence type="ECO:0000313" key="7">
    <source>
        <dbReference type="Proteomes" id="UP000467700"/>
    </source>
</evidence>
<feature type="domain" description="NADH:flavin oxidoreductase/NADH oxidase N-terminal" evidence="5">
    <location>
        <begin position="127"/>
        <end position="288"/>
    </location>
</feature>
<accession>A0A8S0VRZ7</accession>
<dbReference type="Gene3D" id="3.20.20.70">
    <property type="entry name" value="Aldolase class I"/>
    <property type="match status" value="1"/>
</dbReference>
<dbReference type="GO" id="GO:0016491">
    <property type="term" value="F:oxidoreductase activity"/>
    <property type="evidence" value="ECO:0007669"/>
    <property type="project" value="UniProtKB-KW"/>
</dbReference>
<proteinExistence type="inferred from homology"/>
<evidence type="ECO:0000256" key="4">
    <source>
        <dbReference type="ARBA" id="ARBA00023002"/>
    </source>
</evidence>
<keyword evidence="3" id="KW-0288">FMN</keyword>
<dbReference type="PANTHER" id="PTHR43656">
    <property type="entry name" value="BINDING OXIDOREDUCTASE, PUTATIVE (AFU_ORTHOLOGUE AFUA_2G08260)-RELATED"/>
    <property type="match status" value="1"/>
</dbReference>
<dbReference type="OrthoDB" id="1663137at2759"/>
<evidence type="ECO:0000259" key="5">
    <source>
        <dbReference type="Pfam" id="PF00724"/>
    </source>
</evidence>
<evidence type="ECO:0000256" key="2">
    <source>
        <dbReference type="ARBA" id="ARBA00022630"/>
    </source>
</evidence>
<keyword evidence="7" id="KW-1185">Reference proteome</keyword>
<comment type="caution">
    <text evidence="6">The sequence shown here is derived from an EMBL/GenBank/DDBJ whole genome shotgun (WGS) entry which is preliminary data.</text>
</comment>
<dbReference type="Proteomes" id="UP000467700">
    <property type="component" value="Unassembled WGS sequence"/>
</dbReference>
<sequence length="533" mass="58251">MRRQETENTVSASPVFQQATLPCGRVVQNRLVKVALYEHLATFNGGPPNTYHHDLYSEWAAHDWGIIITGNVQIAPDHLTVGRDMVVPPSVFSGHVIQEELRPFETLASVIHGVVARKDEKRSGGGQKNGTLAIMQLNHPGRQSSNFMGGRMPLQAPLAPSALRVNSGSNEGLVSSIVNASFFQTPKEMSEADILETIERFTRAAVLAQEVGFDGIQLHVAHGYLLSQFLSQKTNKRKDAYSYTNALDTIIKCIVDQTRACTRKDFVVGIKLNAADYTSPDSSDSVESSLTNGEQQALKHLLAIASWGTVDMVEISGGDYEKPDFMNAENYTSKSARQAFFARFSHQALRTLSSVYPSPSAGATASLTPPLQRPLIILTGGLRTPRLLHSALEAKHADLLGIGRSSILCPDLPSLLREKQLSDDEPFAAPPDLRLPTTLSLPPLSWLWALVPKVKVIGAGVNMAWYVVAMRHISESRERTGGKGAVRPDYTIGGLGGLSWMWAWTPSHPRGRWTIPFLLVTLVALVAYLSPHP</sequence>
<protein>
    <recommendedName>
        <fullName evidence="5">NADH:flavin oxidoreductase/NADH oxidase N-terminal domain-containing protein</fullName>
    </recommendedName>
</protein>
<dbReference type="EMBL" id="CACVBS010000048">
    <property type="protein sequence ID" value="CAA7265349.1"/>
    <property type="molecule type" value="Genomic_DNA"/>
</dbReference>
<evidence type="ECO:0000313" key="6">
    <source>
        <dbReference type="EMBL" id="CAA7265349.1"/>
    </source>
</evidence>
<evidence type="ECO:0000256" key="3">
    <source>
        <dbReference type="ARBA" id="ARBA00022643"/>
    </source>
</evidence>
<keyword evidence="2" id="KW-0285">Flavoprotein</keyword>